<feature type="transmembrane region" description="Helical" evidence="6">
    <location>
        <begin position="117"/>
        <end position="135"/>
    </location>
</feature>
<dbReference type="InterPro" id="IPR036259">
    <property type="entry name" value="MFS_trans_sf"/>
</dbReference>
<feature type="domain" description="Major facilitator superfamily (MFS) profile" evidence="7">
    <location>
        <begin position="51"/>
        <end position="482"/>
    </location>
</feature>
<dbReference type="GO" id="GO:0005886">
    <property type="term" value="C:plasma membrane"/>
    <property type="evidence" value="ECO:0007669"/>
    <property type="project" value="TreeGrafter"/>
</dbReference>
<gene>
    <name evidence="8" type="ORF">PCAMFM013_S004g000525</name>
</gene>
<dbReference type="PROSITE" id="PS50850">
    <property type="entry name" value="MFS"/>
    <property type="match status" value="1"/>
</dbReference>
<dbReference type="Gene3D" id="1.20.1250.20">
    <property type="entry name" value="MFS general substrate transporter like domains"/>
    <property type="match status" value="1"/>
</dbReference>
<accession>A0A0G4P2P9</accession>
<evidence type="ECO:0000256" key="2">
    <source>
        <dbReference type="ARBA" id="ARBA00022692"/>
    </source>
</evidence>
<evidence type="ECO:0000313" key="8">
    <source>
        <dbReference type="EMBL" id="CRL20584.1"/>
    </source>
</evidence>
<keyword evidence="2 6" id="KW-0812">Transmembrane</keyword>
<feature type="transmembrane region" description="Helical" evidence="6">
    <location>
        <begin position="141"/>
        <end position="163"/>
    </location>
</feature>
<dbReference type="InterPro" id="IPR011701">
    <property type="entry name" value="MFS"/>
</dbReference>
<keyword evidence="3 6" id="KW-1133">Transmembrane helix</keyword>
<sequence length="493" mass="54478">MSSTSSTENAENIENAEKGPDPPQPTWIVEWDGSNDPENPHNWSQKYKLFVSFVLIMLPLVVNIGSSVMSGTAPSLEKEFHISSELTVLTTTMFLIGFITGPLIFGPLSEKYGRRWPILSGVVLFATFCIPIALARNFYTILISRFFSGAFGASSMAVTGGALTDVWNTAISRGISLDCFVATAFVGPVIGPIVGDFITQSYLGWRWTMWITMTVAYSFSIFAVLVLPETFGPTLLTAKAARLRFETKNWALHSKEEESETTMNSFVKVYLVRPWILLATEPIMILVTLYMGFLYGLLFLFFQGFPISFVEQRGWKPQIGSLSFLGLFVGIIIGLLGMFTWSVTIFARQVNLTPGKSVPERRLPPMIVGAIGLPIGLFWFAWTSNPHISWGAEIVAPALVSSSMFAIFISGLKYIVDVYLIYANSAISANTVVRSCFGAGFPLFANAMYHNLGFPWATSLLAFLAVALAPVPVVFLFYGQKIRMWSRMSANKT</sequence>
<evidence type="ECO:0000256" key="1">
    <source>
        <dbReference type="ARBA" id="ARBA00004141"/>
    </source>
</evidence>
<dbReference type="CDD" id="cd17323">
    <property type="entry name" value="MFS_Tpo1_MDR_like"/>
    <property type="match status" value="1"/>
</dbReference>
<evidence type="ECO:0000256" key="5">
    <source>
        <dbReference type="SAM" id="MobiDB-lite"/>
    </source>
</evidence>
<feature type="transmembrane region" description="Helical" evidence="6">
    <location>
        <begin position="456"/>
        <end position="478"/>
    </location>
</feature>
<feature type="transmembrane region" description="Helical" evidence="6">
    <location>
        <begin position="49"/>
        <end position="66"/>
    </location>
</feature>
<organism evidence="8 9">
    <name type="scientific">Penicillium camemberti (strain FM 013)</name>
    <dbReference type="NCBI Taxonomy" id="1429867"/>
    <lineage>
        <taxon>Eukaryota</taxon>
        <taxon>Fungi</taxon>
        <taxon>Dikarya</taxon>
        <taxon>Ascomycota</taxon>
        <taxon>Pezizomycotina</taxon>
        <taxon>Eurotiomycetes</taxon>
        <taxon>Eurotiomycetidae</taxon>
        <taxon>Eurotiales</taxon>
        <taxon>Aspergillaceae</taxon>
        <taxon>Penicillium</taxon>
    </lineage>
</organism>
<feature type="transmembrane region" description="Helical" evidence="6">
    <location>
        <begin position="419"/>
        <end position="444"/>
    </location>
</feature>
<dbReference type="AlphaFoldDB" id="A0A0G4P2P9"/>
<feature type="transmembrane region" description="Helical" evidence="6">
    <location>
        <begin position="175"/>
        <end position="195"/>
    </location>
</feature>
<feature type="region of interest" description="Disordered" evidence="5">
    <location>
        <begin position="1"/>
        <end position="34"/>
    </location>
</feature>
<dbReference type="PANTHER" id="PTHR23502">
    <property type="entry name" value="MAJOR FACILITATOR SUPERFAMILY"/>
    <property type="match status" value="1"/>
</dbReference>
<feature type="transmembrane region" description="Helical" evidence="6">
    <location>
        <begin position="394"/>
        <end position="412"/>
    </location>
</feature>
<feature type="transmembrane region" description="Helical" evidence="6">
    <location>
        <begin position="283"/>
        <end position="302"/>
    </location>
</feature>
<dbReference type="EMBL" id="HG793137">
    <property type="protein sequence ID" value="CRL20584.1"/>
    <property type="molecule type" value="Genomic_DNA"/>
</dbReference>
<evidence type="ECO:0000256" key="6">
    <source>
        <dbReference type="SAM" id="Phobius"/>
    </source>
</evidence>
<dbReference type="InterPro" id="IPR020846">
    <property type="entry name" value="MFS_dom"/>
</dbReference>
<dbReference type="Pfam" id="PF07690">
    <property type="entry name" value="MFS_1"/>
    <property type="match status" value="1"/>
</dbReference>
<comment type="subcellular location">
    <subcellularLocation>
        <location evidence="1">Membrane</location>
        <topology evidence="1">Multi-pass membrane protein</topology>
    </subcellularLocation>
</comment>
<dbReference type="STRING" id="1429867.A0A0G4P2P9"/>
<dbReference type="GO" id="GO:0022857">
    <property type="term" value="F:transmembrane transporter activity"/>
    <property type="evidence" value="ECO:0007669"/>
    <property type="project" value="InterPro"/>
</dbReference>
<dbReference type="Proteomes" id="UP000053732">
    <property type="component" value="Unassembled WGS sequence"/>
</dbReference>
<feature type="transmembrane region" description="Helical" evidence="6">
    <location>
        <begin position="322"/>
        <end position="343"/>
    </location>
</feature>
<feature type="transmembrane region" description="Helical" evidence="6">
    <location>
        <begin position="207"/>
        <end position="227"/>
    </location>
</feature>
<name>A0A0G4P2P9_PENC3</name>
<dbReference type="PANTHER" id="PTHR23502:SF156">
    <property type="entry name" value="TRANSPORTER, PUTATIVE (AFU_ORTHOLOGUE AFUA_5G00420)-RELATED"/>
    <property type="match status" value="1"/>
</dbReference>
<keyword evidence="4 6" id="KW-0472">Membrane</keyword>
<feature type="compositionally biased region" description="Polar residues" evidence="5">
    <location>
        <begin position="1"/>
        <end position="12"/>
    </location>
</feature>
<keyword evidence="9" id="KW-1185">Reference proteome</keyword>
<evidence type="ECO:0000259" key="7">
    <source>
        <dbReference type="PROSITE" id="PS50850"/>
    </source>
</evidence>
<evidence type="ECO:0000256" key="4">
    <source>
        <dbReference type="ARBA" id="ARBA00023136"/>
    </source>
</evidence>
<feature type="transmembrane region" description="Helical" evidence="6">
    <location>
        <begin position="363"/>
        <end position="382"/>
    </location>
</feature>
<dbReference type="FunFam" id="1.20.1250.20:FF:000011">
    <property type="entry name" value="MFS multidrug transporter, putative"/>
    <property type="match status" value="1"/>
</dbReference>
<dbReference type="SUPFAM" id="SSF103473">
    <property type="entry name" value="MFS general substrate transporter"/>
    <property type="match status" value="1"/>
</dbReference>
<evidence type="ECO:0000313" key="9">
    <source>
        <dbReference type="Proteomes" id="UP000053732"/>
    </source>
</evidence>
<feature type="transmembrane region" description="Helical" evidence="6">
    <location>
        <begin position="86"/>
        <end position="105"/>
    </location>
</feature>
<evidence type="ECO:0000256" key="3">
    <source>
        <dbReference type="ARBA" id="ARBA00022989"/>
    </source>
</evidence>
<proteinExistence type="predicted"/>
<protein>
    <submittedName>
        <fullName evidence="8">Sucrose/H+ symporter, plant</fullName>
    </submittedName>
</protein>
<reference evidence="8 9" key="1">
    <citation type="journal article" date="2014" name="Nat. Commun.">
        <title>Multiple recent horizontal transfers of a large genomic region in cheese making fungi.</title>
        <authorList>
            <person name="Cheeseman K."/>
            <person name="Ropars J."/>
            <person name="Renault P."/>
            <person name="Dupont J."/>
            <person name="Gouzy J."/>
            <person name="Branca A."/>
            <person name="Abraham A.L."/>
            <person name="Ceppi M."/>
            <person name="Conseiller E."/>
            <person name="Debuchy R."/>
            <person name="Malagnac F."/>
            <person name="Goarin A."/>
            <person name="Silar P."/>
            <person name="Lacoste S."/>
            <person name="Sallet E."/>
            <person name="Bensimon A."/>
            <person name="Giraud T."/>
            <person name="Brygoo Y."/>
        </authorList>
    </citation>
    <scope>NUCLEOTIDE SEQUENCE [LARGE SCALE GENOMIC DNA]</scope>
    <source>
        <strain evidence="9">FM 013</strain>
    </source>
</reference>